<protein>
    <recommendedName>
        <fullName evidence="12">Fucosyltransferase</fullName>
        <ecNumber evidence="12">2.4.1.-</ecNumber>
    </recommendedName>
</protein>
<dbReference type="SUPFAM" id="SSF53756">
    <property type="entry name" value="UDP-Glycosyltransferase/glycogen phosphorylase"/>
    <property type="match status" value="1"/>
</dbReference>
<comment type="caution">
    <text evidence="15">The sequence shown here is derived from an EMBL/GenBank/DDBJ whole genome shotgun (WGS) entry which is preliminary data.</text>
</comment>
<keyword evidence="16" id="KW-1185">Reference proteome</keyword>
<evidence type="ECO:0000256" key="11">
    <source>
        <dbReference type="ARBA" id="ARBA00023180"/>
    </source>
</evidence>
<name>A0A8S4Q293_OWEFU</name>
<evidence type="ECO:0000256" key="9">
    <source>
        <dbReference type="ARBA" id="ARBA00023034"/>
    </source>
</evidence>
<feature type="domain" description="Fucosyltransferase C-terminal" evidence="13">
    <location>
        <begin position="222"/>
        <end position="262"/>
    </location>
</feature>
<evidence type="ECO:0000256" key="6">
    <source>
        <dbReference type="ARBA" id="ARBA00022692"/>
    </source>
</evidence>
<gene>
    <name evidence="15" type="ORF">OFUS_LOCUS24656</name>
</gene>
<evidence type="ECO:0000256" key="4">
    <source>
        <dbReference type="ARBA" id="ARBA00022676"/>
    </source>
</evidence>
<dbReference type="InterPro" id="IPR001503">
    <property type="entry name" value="Glyco_trans_10"/>
</dbReference>
<evidence type="ECO:0000313" key="15">
    <source>
        <dbReference type="EMBL" id="CAH1800817.1"/>
    </source>
</evidence>
<dbReference type="GO" id="GO:0008417">
    <property type="term" value="F:fucosyltransferase activity"/>
    <property type="evidence" value="ECO:0007669"/>
    <property type="project" value="InterPro"/>
</dbReference>
<dbReference type="EMBL" id="CAIIXF020000012">
    <property type="protein sequence ID" value="CAH1800817.1"/>
    <property type="molecule type" value="Genomic_DNA"/>
</dbReference>
<comment type="subcellular location">
    <subcellularLocation>
        <location evidence="1">Golgi apparatus membrane</location>
        <topology evidence="1">Single-pass type II membrane protein</topology>
    </subcellularLocation>
    <subcellularLocation>
        <location evidence="12">Golgi apparatus</location>
        <location evidence="12">Golgi stack membrane</location>
        <topology evidence="12">Single-pass type II membrane protein</topology>
    </subcellularLocation>
</comment>
<evidence type="ECO:0000256" key="2">
    <source>
        <dbReference type="ARBA" id="ARBA00004922"/>
    </source>
</evidence>
<evidence type="ECO:0000256" key="7">
    <source>
        <dbReference type="ARBA" id="ARBA00022968"/>
    </source>
</evidence>
<dbReference type="EC" id="2.4.1.-" evidence="12"/>
<keyword evidence="10" id="KW-0472">Membrane</keyword>
<evidence type="ECO:0000259" key="13">
    <source>
        <dbReference type="Pfam" id="PF00852"/>
    </source>
</evidence>
<dbReference type="Pfam" id="PF00852">
    <property type="entry name" value="Glyco_transf_10"/>
    <property type="match status" value="1"/>
</dbReference>
<comment type="similarity">
    <text evidence="3 12">Belongs to the glycosyltransferase 10 family.</text>
</comment>
<evidence type="ECO:0000256" key="8">
    <source>
        <dbReference type="ARBA" id="ARBA00022989"/>
    </source>
</evidence>
<dbReference type="PANTHER" id="PTHR48438">
    <property type="entry name" value="ALPHA-(1,3)-FUCOSYLTRANSFERASE C-RELATED"/>
    <property type="match status" value="1"/>
</dbReference>
<keyword evidence="8" id="KW-1133">Transmembrane helix</keyword>
<reference evidence="15" key="1">
    <citation type="submission" date="2022-03" db="EMBL/GenBank/DDBJ databases">
        <authorList>
            <person name="Martin C."/>
        </authorList>
    </citation>
    <scope>NUCLEOTIDE SEQUENCE</scope>
</reference>
<dbReference type="Proteomes" id="UP000749559">
    <property type="component" value="Unassembled WGS sequence"/>
</dbReference>
<evidence type="ECO:0000313" key="16">
    <source>
        <dbReference type="Proteomes" id="UP000749559"/>
    </source>
</evidence>
<evidence type="ECO:0000256" key="5">
    <source>
        <dbReference type="ARBA" id="ARBA00022679"/>
    </source>
</evidence>
<keyword evidence="11" id="KW-0325">Glycoprotein</keyword>
<dbReference type="GO" id="GO:0032580">
    <property type="term" value="C:Golgi cisterna membrane"/>
    <property type="evidence" value="ECO:0007669"/>
    <property type="project" value="UniProtKB-SubCell"/>
</dbReference>
<evidence type="ECO:0000256" key="10">
    <source>
        <dbReference type="ARBA" id="ARBA00023136"/>
    </source>
</evidence>
<feature type="domain" description="Fucosyltransferase N-terminal" evidence="14">
    <location>
        <begin position="71"/>
        <end position="192"/>
    </location>
</feature>
<dbReference type="OrthoDB" id="427096at2759"/>
<keyword evidence="7" id="KW-0735">Signal-anchor</keyword>
<dbReference type="InterPro" id="IPR031481">
    <property type="entry name" value="Glyco_tran_10_N"/>
</dbReference>
<keyword evidence="4 12" id="KW-0328">Glycosyltransferase</keyword>
<evidence type="ECO:0000256" key="1">
    <source>
        <dbReference type="ARBA" id="ARBA00004323"/>
    </source>
</evidence>
<dbReference type="InterPro" id="IPR038577">
    <property type="entry name" value="GT10-like_C_sf"/>
</dbReference>
<dbReference type="Pfam" id="PF17039">
    <property type="entry name" value="Glyco_tran_10_N"/>
    <property type="match status" value="1"/>
</dbReference>
<dbReference type="GO" id="GO:0000139">
    <property type="term" value="C:Golgi membrane"/>
    <property type="evidence" value="ECO:0007669"/>
    <property type="project" value="UniProtKB-SubCell"/>
</dbReference>
<keyword evidence="9 12" id="KW-0333">Golgi apparatus</keyword>
<dbReference type="PANTHER" id="PTHR48438:SF1">
    <property type="entry name" value="ALPHA-(1,3)-FUCOSYLTRANSFERASE C-RELATED"/>
    <property type="match status" value="1"/>
</dbReference>
<proteinExistence type="inferred from homology"/>
<dbReference type="InterPro" id="IPR055270">
    <property type="entry name" value="Glyco_tran_10_C"/>
</dbReference>
<comment type="pathway">
    <text evidence="2">Protein modification; protein glycosylation.</text>
</comment>
<dbReference type="Gene3D" id="3.40.50.11660">
    <property type="entry name" value="Glycosyl transferase family 10, C-terminal domain"/>
    <property type="match status" value="1"/>
</dbReference>
<keyword evidence="6 12" id="KW-0812">Transmembrane</keyword>
<sequence>MKHIFCGLIVCCSTLSIYLAYIAKLTEIDLYTGLDNDTNLAIQNESIQQSSDNETHSLFKYVDLQSMNGGPKVILLWNFNEIPMKKVINCGDCTCLITSDTTAYNISSAVVAYSNQIIQELRRMKKRKDEHLLPTYHPNNQVWIFRNLESPISLMHSLQPLSKLSNLLNYLDFRFNWTWGYQRNCDIWEPYGYFNGTHAKYRNITIDISDNRKTIENINFAANKSKLVFWAVSNCAPWSRRDVYVEKLIEYIPVDIFGECGEF</sequence>
<evidence type="ECO:0000256" key="12">
    <source>
        <dbReference type="RuleBase" id="RU003832"/>
    </source>
</evidence>
<dbReference type="AlphaFoldDB" id="A0A8S4Q293"/>
<evidence type="ECO:0000259" key="14">
    <source>
        <dbReference type="Pfam" id="PF17039"/>
    </source>
</evidence>
<organism evidence="15 16">
    <name type="scientific">Owenia fusiformis</name>
    <name type="common">Polychaete worm</name>
    <dbReference type="NCBI Taxonomy" id="6347"/>
    <lineage>
        <taxon>Eukaryota</taxon>
        <taxon>Metazoa</taxon>
        <taxon>Spiralia</taxon>
        <taxon>Lophotrochozoa</taxon>
        <taxon>Annelida</taxon>
        <taxon>Polychaeta</taxon>
        <taxon>Sedentaria</taxon>
        <taxon>Canalipalpata</taxon>
        <taxon>Sabellida</taxon>
        <taxon>Oweniida</taxon>
        <taxon>Oweniidae</taxon>
        <taxon>Owenia</taxon>
    </lineage>
</organism>
<evidence type="ECO:0000256" key="3">
    <source>
        <dbReference type="ARBA" id="ARBA00008919"/>
    </source>
</evidence>
<feature type="non-terminal residue" evidence="15">
    <location>
        <position position="263"/>
    </location>
</feature>
<keyword evidence="5 12" id="KW-0808">Transferase</keyword>
<accession>A0A8S4Q293</accession>